<accession>A0A1T0AU02</accession>
<comment type="caution">
    <text evidence="2">The sequence shown here is derived from an EMBL/GenBank/DDBJ whole genome shotgun (WGS) entry which is preliminary data.</text>
</comment>
<evidence type="ECO:0000313" key="3">
    <source>
        <dbReference type="Proteomes" id="UP000190867"/>
    </source>
</evidence>
<evidence type="ECO:0000313" key="2">
    <source>
        <dbReference type="EMBL" id="OOS00140.1"/>
    </source>
</evidence>
<name>A0A1T0AU02_9PAST</name>
<proteinExistence type="predicted"/>
<dbReference type="AlphaFoldDB" id="A0A1T0AU02"/>
<reference evidence="2 3" key="1">
    <citation type="submission" date="2017-02" db="EMBL/GenBank/DDBJ databases">
        <title>Draft genome sequence of Haemophilus paracuniculus CCUG 43573 type strain.</title>
        <authorList>
            <person name="Engstrom-Jakobsson H."/>
            <person name="Salva-Serra F."/>
            <person name="Thorell K."/>
            <person name="Gonzales-Siles L."/>
            <person name="Karlsson R."/>
            <person name="Boulund F."/>
            <person name="Engstrand L."/>
            <person name="Kristiansson E."/>
            <person name="Moore E."/>
        </authorList>
    </citation>
    <scope>NUCLEOTIDE SEQUENCE [LARGE SCALE GENOMIC DNA]</scope>
    <source>
        <strain evidence="2 3">CCUG 43573</strain>
    </source>
</reference>
<sequence length="73" mass="8651">MINVFETVFLDFFIGILIIALLILSILWVWFLPIAFLIFILIVIVENIRINKRMKKIEEKAKKASEVKYIIIK</sequence>
<keyword evidence="1" id="KW-0812">Transmembrane</keyword>
<evidence type="ECO:0000256" key="1">
    <source>
        <dbReference type="SAM" id="Phobius"/>
    </source>
</evidence>
<keyword evidence="1" id="KW-0472">Membrane</keyword>
<protein>
    <submittedName>
        <fullName evidence="2">Uncharacterized protein</fullName>
    </submittedName>
</protein>
<gene>
    <name evidence="2" type="ORF">B0187_04140</name>
</gene>
<dbReference type="EMBL" id="MUYA01000004">
    <property type="protein sequence ID" value="OOS00140.1"/>
    <property type="molecule type" value="Genomic_DNA"/>
</dbReference>
<keyword evidence="1" id="KW-1133">Transmembrane helix</keyword>
<organism evidence="2 3">
    <name type="scientific">Haemophilus paracuniculus</name>
    <dbReference type="NCBI Taxonomy" id="734"/>
    <lineage>
        <taxon>Bacteria</taxon>
        <taxon>Pseudomonadati</taxon>
        <taxon>Pseudomonadota</taxon>
        <taxon>Gammaproteobacteria</taxon>
        <taxon>Pasteurellales</taxon>
        <taxon>Pasteurellaceae</taxon>
        <taxon>Haemophilus</taxon>
    </lineage>
</organism>
<dbReference type="Proteomes" id="UP000190867">
    <property type="component" value="Unassembled WGS sequence"/>
</dbReference>
<keyword evidence="3" id="KW-1185">Reference proteome</keyword>
<feature type="transmembrane region" description="Helical" evidence="1">
    <location>
        <begin position="12"/>
        <end position="45"/>
    </location>
</feature>